<keyword evidence="1" id="KW-1133">Transmembrane helix</keyword>
<dbReference type="Proteomes" id="UP000075806">
    <property type="component" value="Unassembled WGS sequence"/>
</dbReference>
<dbReference type="EMBL" id="LTAO01000012">
    <property type="protein sequence ID" value="KYG32321.1"/>
    <property type="molecule type" value="Genomic_DNA"/>
</dbReference>
<accession>A0A162EDB0</accession>
<proteinExistence type="predicted"/>
<keyword evidence="1" id="KW-0472">Membrane</keyword>
<feature type="transmembrane region" description="Helical" evidence="1">
    <location>
        <begin position="121"/>
        <end position="142"/>
    </location>
</feature>
<sequence length="161" mass="18802">MNRTSKSLLLNIFDSGIFILILWIIFGMISSIINWEQLELSGFSFAAVDYNRDLIIFHPLIMLIFLIVGAYIIHSASIGLLYIKKLDMPKRKLFLLFLAMGLILILVSLLIKSIYLQLLNGFYFSSISSIILMIYIFFQYWFHYHHSLKKVLRGRKSLTRS</sequence>
<protein>
    <submittedName>
        <fullName evidence="2">Uncharacterized protein</fullName>
    </submittedName>
</protein>
<name>A0A162EDB0_9BACI</name>
<reference evidence="2" key="1">
    <citation type="submission" date="2016-02" db="EMBL/GenBank/DDBJ databases">
        <title>Genome sequence of Bacillus trypoxylicola KCTC 13244(T).</title>
        <authorList>
            <person name="Jeong H."/>
            <person name="Park S.-H."/>
            <person name="Choi S.-K."/>
        </authorList>
    </citation>
    <scope>NUCLEOTIDE SEQUENCE [LARGE SCALE GENOMIC DNA]</scope>
    <source>
        <strain evidence="2">KCTC 13244</strain>
    </source>
</reference>
<gene>
    <name evidence="2" type="ORF">AZF04_06035</name>
</gene>
<keyword evidence="3" id="KW-1185">Reference proteome</keyword>
<feature type="transmembrane region" description="Helical" evidence="1">
    <location>
        <begin position="93"/>
        <end position="115"/>
    </location>
</feature>
<keyword evidence="1" id="KW-0812">Transmembrane</keyword>
<dbReference type="STRING" id="519424.AZF04_06035"/>
<dbReference type="AlphaFoldDB" id="A0A162EDB0"/>
<feature type="transmembrane region" description="Helical" evidence="1">
    <location>
        <begin position="55"/>
        <end position="81"/>
    </location>
</feature>
<comment type="caution">
    <text evidence="2">The sequence shown here is derived from an EMBL/GenBank/DDBJ whole genome shotgun (WGS) entry which is preliminary data.</text>
</comment>
<dbReference type="RefSeq" id="WP_061948597.1">
    <property type="nucleotide sequence ID" value="NZ_LTAO01000012.1"/>
</dbReference>
<evidence type="ECO:0000256" key="1">
    <source>
        <dbReference type="SAM" id="Phobius"/>
    </source>
</evidence>
<evidence type="ECO:0000313" key="2">
    <source>
        <dbReference type="EMBL" id="KYG32321.1"/>
    </source>
</evidence>
<evidence type="ECO:0000313" key="3">
    <source>
        <dbReference type="Proteomes" id="UP000075806"/>
    </source>
</evidence>
<organism evidence="2 3">
    <name type="scientific">Alkalihalobacillus trypoxylicola</name>
    <dbReference type="NCBI Taxonomy" id="519424"/>
    <lineage>
        <taxon>Bacteria</taxon>
        <taxon>Bacillati</taxon>
        <taxon>Bacillota</taxon>
        <taxon>Bacilli</taxon>
        <taxon>Bacillales</taxon>
        <taxon>Bacillaceae</taxon>
        <taxon>Alkalihalobacillus</taxon>
    </lineage>
</organism>
<feature type="transmembrane region" description="Helical" evidence="1">
    <location>
        <begin position="12"/>
        <end position="35"/>
    </location>
</feature>